<evidence type="ECO:0000313" key="12">
    <source>
        <dbReference type="Proteomes" id="UP001152755"/>
    </source>
</evidence>
<feature type="transmembrane region" description="Helical" evidence="8">
    <location>
        <begin position="228"/>
        <end position="251"/>
    </location>
</feature>
<keyword evidence="3" id="KW-1003">Cell membrane</keyword>
<feature type="transmembrane region" description="Helical" evidence="8">
    <location>
        <begin position="15"/>
        <end position="35"/>
    </location>
</feature>
<dbReference type="PANTHER" id="PTHR43738:SF1">
    <property type="entry name" value="HEMIN TRANSPORT SYSTEM PERMEASE PROTEIN HRTB-RELATED"/>
    <property type="match status" value="1"/>
</dbReference>
<keyword evidence="4 8" id="KW-0812">Transmembrane</keyword>
<evidence type="ECO:0000256" key="3">
    <source>
        <dbReference type="ARBA" id="ARBA00022475"/>
    </source>
</evidence>
<feature type="domain" description="ABC3 transporter permease C-terminal" evidence="9">
    <location>
        <begin position="232"/>
        <end position="336"/>
    </location>
</feature>
<keyword evidence="6 8" id="KW-0472">Membrane</keyword>
<dbReference type="Pfam" id="PF12704">
    <property type="entry name" value="MacB_PCD"/>
    <property type="match status" value="1"/>
</dbReference>
<keyword evidence="5 8" id="KW-1133">Transmembrane helix</keyword>
<evidence type="ECO:0000259" key="10">
    <source>
        <dbReference type="Pfam" id="PF12704"/>
    </source>
</evidence>
<evidence type="ECO:0000256" key="6">
    <source>
        <dbReference type="ARBA" id="ARBA00023136"/>
    </source>
</evidence>
<dbReference type="Pfam" id="PF02687">
    <property type="entry name" value="FtsX"/>
    <property type="match status" value="1"/>
</dbReference>
<comment type="similarity">
    <text evidence="7">Belongs to the ABC-4 integral membrane protein family.</text>
</comment>
<feature type="transmembrane region" description="Helical" evidence="8">
    <location>
        <begin position="278"/>
        <end position="300"/>
    </location>
</feature>
<dbReference type="GO" id="GO:0005886">
    <property type="term" value="C:plasma membrane"/>
    <property type="evidence" value="ECO:0007669"/>
    <property type="project" value="UniProtKB-SubCell"/>
</dbReference>
<feature type="domain" description="MacB-like periplasmic core" evidence="10">
    <location>
        <begin position="16"/>
        <end position="189"/>
    </location>
</feature>
<protein>
    <submittedName>
        <fullName evidence="11">ABC transporter permease</fullName>
    </submittedName>
</protein>
<dbReference type="Proteomes" id="UP001152755">
    <property type="component" value="Unassembled WGS sequence"/>
</dbReference>
<accession>A0A9X4LVN5</accession>
<gene>
    <name evidence="11" type="ORF">NVS88_01160</name>
</gene>
<evidence type="ECO:0000256" key="8">
    <source>
        <dbReference type="SAM" id="Phobius"/>
    </source>
</evidence>
<dbReference type="RefSeq" id="WP_332518953.1">
    <property type="nucleotide sequence ID" value="NZ_JANRHA010000001.1"/>
</dbReference>
<evidence type="ECO:0000256" key="2">
    <source>
        <dbReference type="ARBA" id="ARBA00022448"/>
    </source>
</evidence>
<dbReference type="EMBL" id="JANRHA010000001">
    <property type="protein sequence ID" value="MDG3013164.1"/>
    <property type="molecule type" value="Genomic_DNA"/>
</dbReference>
<evidence type="ECO:0000256" key="1">
    <source>
        <dbReference type="ARBA" id="ARBA00004651"/>
    </source>
</evidence>
<dbReference type="InterPro" id="IPR003838">
    <property type="entry name" value="ABC3_permease_C"/>
</dbReference>
<evidence type="ECO:0000256" key="7">
    <source>
        <dbReference type="ARBA" id="ARBA00038076"/>
    </source>
</evidence>
<comment type="caution">
    <text evidence="11">The sequence shown here is derived from an EMBL/GenBank/DDBJ whole genome shotgun (WGS) entry which is preliminary data.</text>
</comment>
<dbReference type="PANTHER" id="PTHR43738">
    <property type="entry name" value="ABC TRANSPORTER, MEMBRANE PROTEIN"/>
    <property type="match status" value="1"/>
</dbReference>
<proteinExistence type="inferred from homology"/>
<reference evidence="11" key="1">
    <citation type="submission" date="2022-08" db="EMBL/GenBank/DDBJ databases">
        <title>Genome analysis of Corynebacteriales strain.</title>
        <authorList>
            <person name="Lee S.D."/>
        </authorList>
    </citation>
    <scope>NUCLEOTIDE SEQUENCE</scope>
    <source>
        <strain evidence="11">D3-21</strain>
    </source>
</reference>
<feature type="transmembrane region" description="Helical" evidence="8">
    <location>
        <begin position="306"/>
        <end position="332"/>
    </location>
</feature>
<dbReference type="AlphaFoldDB" id="A0A9X4LVN5"/>
<dbReference type="InterPro" id="IPR051125">
    <property type="entry name" value="ABC-4/HrtB_transporter"/>
</dbReference>
<keyword evidence="2" id="KW-0813">Transport</keyword>
<sequence length="346" mass="35022">MFIGIRDIKYAKGRFALIVSVIAMMTFMVVALSALTNGLQSQSISAITRLPGQTLVLQSGIDGQAPTLSESTLGDAEVAALRQQHPGDVAELGVTTTRLMHDGKATAAAVFGADPRLMPGAADGSRPNSGGLMLDSTTADDLGVSIGDTVTAGGVTLRVDGIGDTGSYAHTPVVYAPVDTWNDISHTQGLNAVVLMSGSSTVSGTTALPMDKATTAVPGYGSEHGSLLAMQGLLLAISALVVGAFFAVWTIQRLRDLAVVRAMGADRWYLLRDGLGQALLVLVLGEAIGAALGIGLALAAAGVVPIALTAGGIVVPIAAMTVLGALGALLAVRKVTVVDPLVAMSA</sequence>
<name>A0A9X4LVN5_9ACTN</name>
<comment type="subcellular location">
    <subcellularLocation>
        <location evidence="1">Cell membrane</location>
        <topology evidence="1">Multi-pass membrane protein</topology>
    </subcellularLocation>
</comment>
<keyword evidence="12" id="KW-1185">Reference proteome</keyword>
<evidence type="ECO:0000256" key="4">
    <source>
        <dbReference type="ARBA" id="ARBA00022692"/>
    </source>
</evidence>
<evidence type="ECO:0000256" key="5">
    <source>
        <dbReference type="ARBA" id="ARBA00022989"/>
    </source>
</evidence>
<dbReference type="InterPro" id="IPR025857">
    <property type="entry name" value="MacB_PCD"/>
</dbReference>
<evidence type="ECO:0000313" key="11">
    <source>
        <dbReference type="EMBL" id="MDG3013164.1"/>
    </source>
</evidence>
<evidence type="ECO:0000259" key="9">
    <source>
        <dbReference type="Pfam" id="PF02687"/>
    </source>
</evidence>
<organism evidence="11 12">
    <name type="scientific">Speluncibacter jeojiensis</name>
    <dbReference type="NCBI Taxonomy" id="2710754"/>
    <lineage>
        <taxon>Bacteria</taxon>
        <taxon>Bacillati</taxon>
        <taxon>Actinomycetota</taxon>
        <taxon>Actinomycetes</taxon>
        <taxon>Mycobacteriales</taxon>
        <taxon>Speluncibacteraceae</taxon>
        <taxon>Speluncibacter</taxon>
    </lineage>
</organism>